<sequence>MSHIYVTKVEIEQETENLSKNSLTGSVDFVFWSFRPVGSILEFRSKPKSSKMNGMFSFPLFVLI</sequence>
<dbReference type="EMBL" id="NPDZ01000015">
    <property type="protein sequence ID" value="PJZ71954.1"/>
    <property type="molecule type" value="Genomic_DNA"/>
</dbReference>
<organism evidence="2 4">
    <name type="scientific">Leptospira perolatii</name>
    <dbReference type="NCBI Taxonomy" id="2023191"/>
    <lineage>
        <taxon>Bacteria</taxon>
        <taxon>Pseudomonadati</taxon>
        <taxon>Spirochaetota</taxon>
        <taxon>Spirochaetia</taxon>
        <taxon>Leptospirales</taxon>
        <taxon>Leptospiraceae</taxon>
        <taxon>Leptospira</taxon>
    </lineage>
</organism>
<accession>A0A2M9ZJ02</accession>
<name>A0A2M9ZJ02_9LEPT</name>
<reference evidence="3 4" key="1">
    <citation type="submission" date="2017-07" db="EMBL/GenBank/DDBJ databases">
        <title>Leptospira spp. isolated from tropical soils.</title>
        <authorList>
            <person name="Thibeaux R."/>
            <person name="Iraola G."/>
            <person name="Ferres I."/>
            <person name="Bierque E."/>
            <person name="Girault D."/>
            <person name="Soupe-Gilbert M.-E."/>
            <person name="Picardeau M."/>
            <person name="Goarant C."/>
        </authorList>
    </citation>
    <scope>NUCLEOTIDE SEQUENCE [LARGE SCALE GENOMIC DNA]</scope>
    <source>
        <strain evidence="2 4">FH1-B-B1</strain>
        <strain evidence="1 3">FH1-B-C1</strain>
    </source>
</reference>
<protein>
    <submittedName>
        <fullName evidence="2">Uncharacterized protein</fullName>
    </submittedName>
</protein>
<dbReference type="AlphaFoldDB" id="A0A2M9ZJ02"/>
<proteinExistence type="predicted"/>
<dbReference type="Proteomes" id="UP000231962">
    <property type="component" value="Unassembled WGS sequence"/>
</dbReference>
<evidence type="ECO:0000313" key="4">
    <source>
        <dbReference type="Proteomes" id="UP000231990"/>
    </source>
</evidence>
<evidence type="ECO:0000313" key="2">
    <source>
        <dbReference type="EMBL" id="PJZ71954.1"/>
    </source>
</evidence>
<keyword evidence="3" id="KW-1185">Reference proteome</keyword>
<evidence type="ECO:0000313" key="1">
    <source>
        <dbReference type="EMBL" id="PJZ68607.1"/>
    </source>
</evidence>
<dbReference type="EMBL" id="NPDY01000018">
    <property type="protein sequence ID" value="PJZ68607.1"/>
    <property type="molecule type" value="Genomic_DNA"/>
</dbReference>
<gene>
    <name evidence="1" type="ORF">CH360_15085</name>
    <name evidence="2" type="ORF">CH373_16540</name>
</gene>
<evidence type="ECO:0000313" key="3">
    <source>
        <dbReference type="Proteomes" id="UP000231962"/>
    </source>
</evidence>
<dbReference type="Proteomes" id="UP000231990">
    <property type="component" value="Unassembled WGS sequence"/>
</dbReference>
<comment type="caution">
    <text evidence="2">The sequence shown here is derived from an EMBL/GenBank/DDBJ whole genome shotgun (WGS) entry which is preliminary data.</text>
</comment>